<sequence length="12" mass="1297">MPLGWKSGFSST</sequence>
<name>A0A0E9S046_ANGAN</name>
<dbReference type="EMBL" id="GBXM01074572">
    <property type="protein sequence ID" value="JAH34005.1"/>
    <property type="molecule type" value="Transcribed_RNA"/>
</dbReference>
<accession>A0A0E9S046</accession>
<evidence type="ECO:0000313" key="1">
    <source>
        <dbReference type="EMBL" id="JAH34005.1"/>
    </source>
</evidence>
<reference evidence="1" key="2">
    <citation type="journal article" date="2015" name="Fish Shellfish Immunol.">
        <title>Early steps in the European eel (Anguilla anguilla)-Vibrio vulnificus interaction in the gills: Role of the RtxA13 toxin.</title>
        <authorList>
            <person name="Callol A."/>
            <person name="Pajuelo D."/>
            <person name="Ebbesson L."/>
            <person name="Teles M."/>
            <person name="MacKenzie S."/>
            <person name="Amaro C."/>
        </authorList>
    </citation>
    <scope>NUCLEOTIDE SEQUENCE</scope>
</reference>
<reference evidence="1" key="1">
    <citation type="submission" date="2014-11" db="EMBL/GenBank/DDBJ databases">
        <authorList>
            <person name="Amaro Gonzalez C."/>
        </authorList>
    </citation>
    <scope>NUCLEOTIDE SEQUENCE</scope>
</reference>
<proteinExistence type="predicted"/>
<organism evidence="1">
    <name type="scientific">Anguilla anguilla</name>
    <name type="common">European freshwater eel</name>
    <name type="synonym">Muraena anguilla</name>
    <dbReference type="NCBI Taxonomy" id="7936"/>
    <lineage>
        <taxon>Eukaryota</taxon>
        <taxon>Metazoa</taxon>
        <taxon>Chordata</taxon>
        <taxon>Craniata</taxon>
        <taxon>Vertebrata</taxon>
        <taxon>Euteleostomi</taxon>
        <taxon>Actinopterygii</taxon>
        <taxon>Neopterygii</taxon>
        <taxon>Teleostei</taxon>
        <taxon>Anguilliformes</taxon>
        <taxon>Anguillidae</taxon>
        <taxon>Anguilla</taxon>
    </lineage>
</organism>
<protein>
    <submittedName>
        <fullName evidence="1">Uncharacterized protein</fullName>
    </submittedName>
</protein>